<dbReference type="EMBL" id="CP048711">
    <property type="protein sequence ID" value="QIB67084.1"/>
    <property type="molecule type" value="Genomic_DNA"/>
</dbReference>
<reference evidence="1 2" key="1">
    <citation type="submission" date="2020-02" db="EMBL/GenBank/DDBJ databases">
        <title>Genome sequencing for Kineobactrum sp. M2.</title>
        <authorList>
            <person name="Park S.-J."/>
        </authorList>
    </citation>
    <scope>NUCLEOTIDE SEQUENCE [LARGE SCALE GENOMIC DNA]</scope>
    <source>
        <strain evidence="1 2">M2</strain>
    </source>
</reference>
<evidence type="ECO:0000313" key="1">
    <source>
        <dbReference type="EMBL" id="QIB67084.1"/>
    </source>
</evidence>
<name>A0A6C0UAX3_9GAMM</name>
<dbReference type="SUPFAM" id="SSF53187">
    <property type="entry name" value="Zn-dependent exopeptidases"/>
    <property type="match status" value="1"/>
</dbReference>
<dbReference type="InterPro" id="IPR010247">
    <property type="entry name" value="HutG_amidohyd"/>
</dbReference>
<gene>
    <name evidence="1" type="primary">hutG</name>
    <name evidence="1" type="ORF">G3T16_18480</name>
</gene>
<dbReference type="Pfam" id="PF05013">
    <property type="entry name" value="FGase"/>
    <property type="match status" value="1"/>
</dbReference>
<dbReference type="Gene3D" id="3.40.630.40">
    <property type="entry name" value="Zn-dependent exopeptidases"/>
    <property type="match status" value="1"/>
</dbReference>
<evidence type="ECO:0000313" key="2">
    <source>
        <dbReference type="Proteomes" id="UP000477680"/>
    </source>
</evidence>
<dbReference type="EC" id="3.5.1.68" evidence="1"/>
<dbReference type="RefSeq" id="WP_163496512.1">
    <property type="nucleotide sequence ID" value="NZ_CP048711.1"/>
</dbReference>
<protein>
    <submittedName>
        <fullName evidence="1">N-formylglutamate deformylase</fullName>
        <ecNumber evidence="1">3.5.1.68</ecNumber>
    </submittedName>
</protein>
<accession>A0A6C0UAX3</accession>
<sequence length="267" mass="29444">MSPYAVHRGNGPVVLGIPHAGTWLPEPVLAQLNTHGRALADTDWHVDRLYDGLLPDATVVRANFHRYLIDANRDPSGSSLYPGQSTTALVPTTDFDGAAIWSQAPSEEDIAARLEAWHRPYHAALAAELERVRALHGVALLYECHSIRSRAPLLFEGQLPDLNVGSNSGRSCAPALELQLVETLQEQRRYSVAVNARFKGGWATRHYGQPRRGVHAIQLEITQRCYLRTEAPPWHYDEQLAEPLRELLARALAGLAALAPQLAANPE</sequence>
<dbReference type="NCBIfam" id="TIGR02017">
    <property type="entry name" value="hutG_amidohyd"/>
    <property type="match status" value="1"/>
</dbReference>
<proteinExistence type="predicted"/>
<keyword evidence="2" id="KW-1185">Reference proteome</keyword>
<dbReference type="AlphaFoldDB" id="A0A6C0UAX3"/>
<dbReference type="Proteomes" id="UP000477680">
    <property type="component" value="Chromosome"/>
</dbReference>
<dbReference type="KEGG" id="kim:G3T16_18480"/>
<dbReference type="GO" id="GO:0050129">
    <property type="term" value="F:N-formylglutamate deformylase activity"/>
    <property type="evidence" value="ECO:0007669"/>
    <property type="project" value="UniProtKB-EC"/>
</dbReference>
<keyword evidence="1" id="KW-0378">Hydrolase</keyword>
<organism evidence="1 2">
    <name type="scientific">Kineobactrum salinum</name>
    <dbReference type="NCBI Taxonomy" id="2708301"/>
    <lineage>
        <taxon>Bacteria</taxon>
        <taxon>Pseudomonadati</taxon>
        <taxon>Pseudomonadota</taxon>
        <taxon>Gammaproteobacteria</taxon>
        <taxon>Cellvibrionales</taxon>
        <taxon>Halieaceae</taxon>
        <taxon>Kineobactrum</taxon>
    </lineage>
</organism>
<dbReference type="InterPro" id="IPR007709">
    <property type="entry name" value="N-FG_amidohydro"/>
</dbReference>